<protein>
    <recommendedName>
        <fullName evidence="14">Sulfotransferase domain-containing protein</fullName>
    </recommendedName>
</protein>
<evidence type="ECO:0000256" key="4">
    <source>
        <dbReference type="ARBA" id="ARBA00022692"/>
    </source>
</evidence>
<evidence type="ECO:0000256" key="8">
    <source>
        <dbReference type="ARBA" id="ARBA00023136"/>
    </source>
</evidence>
<dbReference type="OrthoDB" id="514299at2759"/>
<proteinExistence type="inferred from homology"/>
<evidence type="ECO:0008006" key="14">
    <source>
        <dbReference type="Google" id="ProtNLM"/>
    </source>
</evidence>
<comment type="subcellular location">
    <subcellularLocation>
        <location evidence="1">Golgi apparatus membrane</location>
        <topology evidence="1">Single-pass type II membrane protein</topology>
    </subcellularLocation>
</comment>
<feature type="compositionally biased region" description="Low complexity" evidence="10">
    <location>
        <begin position="60"/>
        <end position="71"/>
    </location>
</feature>
<evidence type="ECO:0000256" key="1">
    <source>
        <dbReference type="ARBA" id="ARBA00004323"/>
    </source>
</evidence>
<keyword evidence="7" id="KW-0333">Golgi apparatus</keyword>
<gene>
    <name evidence="12" type="ORF">pdam_00013678</name>
</gene>
<keyword evidence="6 11" id="KW-1133">Transmembrane helix</keyword>
<organism evidence="12 13">
    <name type="scientific">Pocillopora damicornis</name>
    <name type="common">Cauliflower coral</name>
    <name type="synonym">Millepora damicornis</name>
    <dbReference type="NCBI Taxonomy" id="46731"/>
    <lineage>
        <taxon>Eukaryota</taxon>
        <taxon>Metazoa</taxon>
        <taxon>Cnidaria</taxon>
        <taxon>Anthozoa</taxon>
        <taxon>Hexacorallia</taxon>
        <taxon>Scleractinia</taxon>
        <taxon>Astrocoeniina</taxon>
        <taxon>Pocilloporidae</taxon>
        <taxon>Pocillopora</taxon>
    </lineage>
</organism>
<evidence type="ECO:0000256" key="7">
    <source>
        <dbReference type="ARBA" id="ARBA00023034"/>
    </source>
</evidence>
<dbReference type="GO" id="GO:0009247">
    <property type="term" value="P:glycolipid biosynthetic process"/>
    <property type="evidence" value="ECO:0007669"/>
    <property type="project" value="InterPro"/>
</dbReference>
<keyword evidence="5" id="KW-0735">Signal-anchor</keyword>
<evidence type="ECO:0000256" key="11">
    <source>
        <dbReference type="SAM" id="Phobius"/>
    </source>
</evidence>
<sequence>MAESNNFTCRGKLWKFLLFLSVVCIFLLLKFDGQKRKPVRGPEIKNVLYSSEGTEEARGKTSTKPSSKTTITAKETTTTQVAATTEITTLITSSTTTISSEKVTEETKCSPEQYVLFLKTHKAGSSTMSNIFFRYGDSRDLSFVLGSDTLIGWPTRFRIGQALAFDGTRPNFLCSHTRFNKKAMNHLFPKDASKYVTIVRNPVKQFESAFNYMEIGRKFGFGTNPTEALKAFLKNGISFNDIRKSTLARNPQMFDLGLDFKFYQDAKAIKEYIEFLEKEFDLVLISDYFDESVVLMKRLLCWELDDVLYAKSNERLDKDKAPELSDDTKENIKRWNKADVLMYEHFNQTLWRRIEREGKEFYDDLANFRRMKQELKTKCFSDKPSRQLIYGNKYAKGFTLKSDLPSDLQQKCGRMTRTENNYLAYLRNKRAAKLVGINRAAPNEDDKEKVSWDAASDYKYVPVKTTR</sequence>
<dbReference type="InterPro" id="IPR009729">
    <property type="entry name" value="Gal-3-0_sulfotransfrase"/>
</dbReference>
<dbReference type="GO" id="GO:0001733">
    <property type="term" value="F:galactosylceramide sulfotransferase activity"/>
    <property type="evidence" value="ECO:0007669"/>
    <property type="project" value="InterPro"/>
</dbReference>
<dbReference type="Proteomes" id="UP000275408">
    <property type="component" value="Unassembled WGS sequence"/>
</dbReference>
<dbReference type="PANTHER" id="PTHR14647">
    <property type="entry name" value="GALACTOSE-3-O-SULFOTRANSFERASE"/>
    <property type="match status" value="1"/>
</dbReference>
<evidence type="ECO:0000313" key="12">
    <source>
        <dbReference type="EMBL" id="RMX54029.1"/>
    </source>
</evidence>
<feature type="region of interest" description="Disordered" evidence="10">
    <location>
        <begin position="51"/>
        <end position="71"/>
    </location>
</feature>
<dbReference type="GO" id="GO:0000139">
    <property type="term" value="C:Golgi membrane"/>
    <property type="evidence" value="ECO:0007669"/>
    <property type="project" value="UniProtKB-SubCell"/>
</dbReference>
<dbReference type="Gene3D" id="3.40.50.300">
    <property type="entry name" value="P-loop containing nucleotide triphosphate hydrolases"/>
    <property type="match status" value="1"/>
</dbReference>
<keyword evidence="13" id="KW-1185">Reference proteome</keyword>
<comment type="similarity">
    <text evidence="2">Belongs to the galactose-3-O-sulfotransferase family.</text>
</comment>
<comment type="caution">
    <text evidence="12">The sequence shown here is derived from an EMBL/GenBank/DDBJ whole genome shotgun (WGS) entry which is preliminary data.</text>
</comment>
<evidence type="ECO:0000256" key="10">
    <source>
        <dbReference type="SAM" id="MobiDB-lite"/>
    </source>
</evidence>
<dbReference type="EMBL" id="RCHS01001343">
    <property type="protein sequence ID" value="RMX54029.1"/>
    <property type="molecule type" value="Genomic_DNA"/>
</dbReference>
<accession>A0A3M6UKD7</accession>
<feature type="transmembrane region" description="Helical" evidence="11">
    <location>
        <begin position="13"/>
        <end position="31"/>
    </location>
</feature>
<keyword evidence="4 11" id="KW-0812">Transmembrane</keyword>
<dbReference type="SUPFAM" id="SSF52540">
    <property type="entry name" value="P-loop containing nucleoside triphosphate hydrolases"/>
    <property type="match status" value="1"/>
</dbReference>
<reference evidence="12 13" key="1">
    <citation type="journal article" date="2018" name="Sci. Rep.">
        <title>Comparative analysis of the Pocillopora damicornis genome highlights role of immune system in coral evolution.</title>
        <authorList>
            <person name="Cunning R."/>
            <person name="Bay R.A."/>
            <person name="Gillette P."/>
            <person name="Baker A.C."/>
            <person name="Traylor-Knowles N."/>
        </authorList>
    </citation>
    <scope>NUCLEOTIDE SEQUENCE [LARGE SCALE GENOMIC DNA]</scope>
    <source>
        <strain evidence="12">RSMAS</strain>
        <tissue evidence="12">Whole animal</tissue>
    </source>
</reference>
<dbReference type="Pfam" id="PF06990">
    <property type="entry name" value="Gal-3-0_sulfotr"/>
    <property type="match status" value="1"/>
</dbReference>
<evidence type="ECO:0000256" key="3">
    <source>
        <dbReference type="ARBA" id="ARBA00022679"/>
    </source>
</evidence>
<keyword evidence="8 11" id="KW-0472">Membrane</keyword>
<evidence type="ECO:0000256" key="6">
    <source>
        <dbReference type="ARBA" id="ARBA00022989"/>
    </source>
</evidence>
<dbReference type="PANTHER" id="PTHR14647:SF87">
    <property type="entry name" value="PUTATIVE-RELATED"/>
    <property type="match status" value="1"/>
</dbReference>
<dbReference type="InterPro" id="IPR027417">
    <property type="entry name" value="P-loop_NTPase"/>
</dbReference>
<dbReference type="AlphaFoldDB" id="A0A3M6UKD7"/>
<dbReference type="OMA" id="FYVITIN"/>
<keyword evidence="3" id="KW-0808">Transferase</keyword>
<evidence type="ECO:0000256" key="2">
    <source>
        <dbReference type="ARBA" id="ARBA00008124"/>
    </source>
</evidence>
<evidence type="ECO:0000256" key="9">
    <source>
        <dbReference type="ARBA" id="ARBA00023180"/>
    </source>
</evidence>
<keyword evidence="9" id="KW-0325">Glycoprotein</keyword>
<name>A0A3M6UKD7_POCDA</name>
<evidence type="ECO:0000313" key="13">
    <source>
        <dbReference type="Proteomes" id="UP000275408"/>
    </source>
</evidence>
<evidence type="ECO:0000256" key="5">
    <source>
        <dbReference type="ARBA" id="ARBA00022968"/>
    </source>
</evidence>